<protein>
    <submittedName>
        <fullName evidence="3">Uncharacterized protein</fullName>
    </submittedName>
</protein>
<evidence type="ECO:0000256" key="1">
    <source>
        <dbReference type="SAM" id="Coils"/>
    </source>
</evidence>
<reference evidence="3 4" key="1">
    <citation type="journal article" date="2015" name="Sci. Rep.">
        <title>Genome of the facultative scuticociliatosis pathogen Pseudocohnilembus persalinus provides insight into its virulence through horizontal gene transfer.</title>
        <authorList>
            <person name="Xiong J."/>
            <person name="Wang G."/>
            <person name="Cheng J."/>
            <person name="Tian M."/>
            <person name="Pan X."/>
            <person name="Warren A."/>
            <person name="Jiang C."/>
            <person name="Yuan D."/>
            <person name="Miao W."/>
        </authorList>
    </citation>
    <scope>NUCLEOTIDE SEQUENCE [LARGE SCALE GENOMIC DNA]</scope>
    <source>
        <strain evidence="3">36N120E</strain>
    </source>
</reference>
<evidence type="ECO:0000313" key="3">
    <source>
        <dbReference type="EMBL" id="KRW99774.1"/>
    </source>
</evidence>
<accession>A0A0V0QC20</accession>
<comment type="caution">
    <text evidence="3">The sequence shown here is derived from an EMBL/GenBank/DDBJ whole genome shotgun (WGS) entry which is preliminary data.</text>
</comment>
<feature type="coiled-coil region" evidence="1">
    <location>
        <begin position="490"/>
        <end position="517"/>
    </location>
</feature>
<name>A0A0V0QC20_PSEPJ</name>
<dbReference type="EMBL" id="LDAU01000204">
    <property type="protein sequence ID" value="KRW99774.1"/>
    <property type="molecule type" value="Genomic_DNA"/>
</dbReference>
<feature type="region of interest" description="Disordered" evidence="2">
    <location>
        <begin position="616"/>
        <end position="635"/>
    </location>
</feature>
<keyword evidence="4" id="KW-1185">Reference proteome</keyword>
<evidence type="ECO:0000313" key="4">
    <source>
        <dbReference type="Proteomes" id="UP000054937"/>
    </source>
</evidence>
<gene>
    <name evidence="3" type="ORF">PPERSA_07851</name>
</gene>
<feature type="coiled-coil region" evidence="1">
    <location>
        <begin position="415"/>
        <end position="462"/>
    </location>
</feature>
<dbReference type="Proteomes" id="UP000054937">
    <property type="component" value="Unassembled WGS sequence"/>
</dbReference>
<evidence type="ECO:0000256" key="2">
    <source>
        <dbReference type="SAM" id="MobiDB-lite"/>
    </source>
</evidence>
<organism evidence="3 4">
    <name type="scientific">Pseudocohnilembus persalinus</name>
    <name type="common">Ciliate</name>
    <dbReference type="NCBI Taxonomy" id="266149"/>
    <lineage>
        <taxon>Eukaryota</taxon>
        <taxon>Sar</taxon>
        <taxon>Alveolata</taxon>
        <taxon>Ciliophora</taxon>
        <taxon>Intramacronucleata</taxon>
        <taxon>Oligohymenophorea</taxon>
        <taxon>Scuticociliatia</taxon>
        <taxon>Philasterida</taxon>
        <taxon>Pseudocohnilembidae</taxon>
        <taxon>Pseudocohnilembus</taxon>
    </lineage>
</organism>
<dbReference type="InParanoid" id="A0A0V0QC20"/>
<keyword evidence="1" id="KW-0175">Coiled coil</keyword>
<sequence length="896" mass="107469">MQYQYFAPQFQFPNNQMPQQAFQTAQFQSPLVTQVQQPFLDTGINSSAFCGQQNQFSFQASGQSCNYAFQEGIQGNQQGFQTNQNFQGINSCGNYYQNNQYFQQQYQQQYQQQLISQNHNNYQPQQQQYLQQQENQNIFYSLQQQPGQSQHLQINYTPIIQNHQILGQVDCSSNQIKYGTQNLDQQKILNQQEIQQNLQEMKNLKQEQVPENFKPLSFLNQNRKNQTIQARNQENFVQPESINNQTSFYNINNIFSNNENQSLNQTNNQKSNSEKITKIKVEANDEQAEQNQEQVKNTSNQQNEQIIVQNFKIGLNTQEQQKQMVEQQNIISQNQYEQKLYQYHQQQQHNYQYQQYSIQQNNTEQLKDLVKVGYKNEKDLSNTTLNNYSQSTEIFSNYNRIPCQFKVIGDNSNEISKKQKELLDQKNSYNQQQQQQIQQAMLEMIKQKNQHSQNQLMNEQELHQQLQYQQKQLQLLQSNYKEGKSCNIKVINYSENQDNQEQQMQNLENKTDLENELYRQKEGYQGYQQNNQLQKEYQINPFNIIVPEFTEQDKCIAYQNDWVYQYLHYEQVRDLLREEIDNKNFDTLTYLDLVDFKEDYQEPKELFQGQNFVGNLESDSESEEEEEKKFELPIYNPENCEENLGDDFSSEFSQRLREKKIRKSLQNGDQDNNNDKIEKSKKNNCQLLNNSQNQNQYLFNYIMEFFNEENLIQLNLTKQLKNEILKITQEVSNNINKYIKKKSPNKKKTQFNLIINSSYRLIFCLINKNTVKEFLKNEEEYQQHKKIYNIDLNQAQNYYEQNKDVNNKNQLVVNNTYNDKNMIKQKMGNMIFREIQKVNFIKECIYYLVIYHIKDHVIPEDKKEGQYWDLDRQFEQKIFYSLQQLNEGQYLMKLQK</sequence>
<dbReference type="AlphaFoldDB" id="A0A0V0QC20"/>
<proteinExistence type="predicted"/>